<comment type="similarity">
    <text evidence="2">Belongs to the VirD4/TraG family.</text>
</comment>
<evidence type="ECO:0000313" key="10">
    <source>
        <dbReference type="EMBL" id="SFG87974.1"/>
    </source>
</evidence>
<dbReference type="CDD" id="cd01127">
    <property type="entry name" value="TrwB_TraG_TraD_VirD4"/>
    <property type="match status" value="1"/>
</dbReference>
<dbReference type="PANTHER" id="PTHR37937:SF1">
    <property type="entry name" value="CONJUGATIVE TRANSFER: DNA TRANSPORT"/>
    <property type="match status" value="1"/>
</dbReference>
<accession>A0A1I2VF54</accession>
<organism evidence="10 11">
    <name type="scientific">Pedobacter insulae</name>
    <dbReference type="NCBI Taxonomy" id="414048"/>
    <lineage>
        <taxon>Bacteria</taxon>
        <taxon>Pseudomonadati</taxon>
        <taxon>Bacteroidota</taxon>
        <taxon>Sphingobacteriia</taxon>
        <taxon>Sphingobacteriales</taxon>
        <taxon>Sphingobacteriaceae</taxon>
        <taxon>Pedobacter</taxon>
    </lineage>
</organism>
<evidence type="ECO:0000256" key="2">
    <source>
        <dbReference type="ARBA" id="ARBA00008806"/>
    </source>
</evidence>
<evidence type="ECO:0000256" key="5">
    <source>
        <dbReference type="ARBA" id="ARBA00022989"/>
    </source>
</evidence>
<dbReference type="InterPro" id="IPR003688">
    <property type="entry name" value="TraG/VirD4"/>
</dbReference>
<reference evidence="10 11" key="1">
    <citation type="submission" date="2016-10" db="EMBL/GenBank/DDBJ databases">
        <authorList>
            <person name="de Groot N.N."/>
        </authorList>
    </citation>
    <scope>NUCLEOTIDE SEQUENCE [LARGE SCALE GENOMIC DNA]</scope>
    <source>
        <strain evidence="10 11">DSM 18684</strain>
    </source>
</reference>
<feature type="compositionally biased region" description="Basic and acidic residues" evidence="7">
    <location>
        <begin position="648"/>
        <end position="657"/>
    </location>
</feature>
<dbReference type="GO" id="GO:0005886">
    <property type="term" value="C:plasma membrane"/>
    <property type="evidence" value="ECO:0007669"/>
    <property type="project" value="UniProtKB-SubCell"/>
</dbReference>
<keyword evidence="3" id="KW-1003">Cell membrane</keyword>
<dbReference type="NCBIfam" id="NF041326">
    <property type="entry name" value="Bacteroid_MobC"/>
    <property type="match status" value="1"/>
</dbReference>
<gene>
    <name evidence="10" type="ORF">SAMN04489864_10310</name>
</gene>
<dbReference type="Pfam" id="PF14293">
    <property type="entry name" value="YWFCY"/>
    <property type="match status" value="1"/>
</dbReference>
<dbReference type="Pfam" id="PF02534">
    <property type="entry name" value="T4SS-DNA_transf"/>
    <property type="match status" value="1"/>
</dbReference>
<protein>
    <submittedName>
        <fullName evidence="10">Type IV secretory system Conjugative DNA transfer</fullName>
    </submittedName>
</protein>
<feature type="region of interest" description="Disordered" evidence="7">
    <location>
        <begin position="648"/>
        <end position="696"/>
    </location>
</feature>
<feature type="transmembrane region" description="Helical" evidence="8">
    <location>
        <begin position="20"/>
        <end position="42"/>
    </location>
</feature>
<dbReference type="InterPro" id="IPR027417">
    <property type="entry name" value="P-loop_NTPase"/>
</dbReference>
<name>A0A1I2VF54_9SPHI</name>
<evidence type="ECO:0000256" key="8">
    <source>
        <dbReference type="SAM" id="Phobius"/>
    </source>
</evidence>
<dbReference type="STRING" id="414048.SAMN04489864_10310"/>
<keyword evidence="4 8" id="KW-0812">Transmembrane</keyword>
<feature type="transmembrane region" description="Helical" evidence="8">
    <location>
        <begin position="119"/>
        <end position="138"/>
    </location>
</feature>
<dbReference type="Gene3D" id="3.40.50.300">
    <property type="entry name" value="P-loop containing nucleotide triphosphate hydrolases"/>
    <property type="match status" value="2"/>
</dbReference>
<dbReference type="InterPro" id="IPR025988">
    <property type="entry name" value="YWFCY_dom"/>
</dbReference>
<dbReference type="OrthoDB" id="102453at2"/>
<dbReference type="AlphaFoldDB" id="A0A1I2VF54"/>
<comment type="subcellular location">
    <subcellularLocation>
        <location evidence="1">Cell membrane</location>
        <topology evidence="1">Multi-pass membrane protein</topology>
    </subcellularLocation>
</comment>
<evidence type="ECO:0000259" key="9">
    <source>
        <dbReference type="Pfam" id="PF14293"/>
    </source>
</evidence>
<keyword evidence="11" id="KW-1185">Reference proteome</keyword>
<keyword evidence="6 8" id="KW-0472">Membrane</keyword>
<dbReference type="Proteomes" id="UP000199666">
    <property type="component" value="Unassembled WGS sequence"/>
</dbReference>
<dbReference type="EMBL" id="FOPP01000003">
    <property type="protein sequence ID" value="SFG87974.1"/>
    <property type="molecule type" value="Genomic_DNA"/>
</dbReference>
<feature type="transmembrane region" description="Helical" evidence="8">
    <location>
        <begin position="62"/>
        <end position="81"/>
    </location>
</feature>
<dbReference type="InterPro" id="IPR051539">
    <property type="entry name" value="T4SS-coupling_protein"/>
</dbReference>
<sequence length="696" mass="78421">MNTGEDTQGLRKIIDFTRLLSLMILAVHFYISCYQAFAAFDLTAYLIDKIIVNISKTGLFRGMWPAKLAALLLLCISLVGAKGRKDEKIQKNSIVAYLTFGLVVYLISPLMFYLHGDKLMVAAGYITLSLTGYLLILAGGTRLSRLIKNGLAKDVFNSDNETFPQEERLLENEYSVNLPAKYRLKGKTRDSWINVINPFRGLLVAGTPGAGKSYFVIRHIIDQHIKKGFTMFLYDFKYDDLSVIAYNKLLQYRGSYKIRPSFYLINFDDLNRTHRCNPLDPEGMEDLTDATEASRTIMMGLNRDWIKKQGDFFVESPINFLTAIIWYLRKYENGRYCTLPHVIELMQVNYDHLFAILEMQEEIRVLINPFISAWQNNAQAQLEGQIASAKIGLARLASPSLYYVLSGNDFTLDINNPKAPKIVCVGNNPQKLQTYGAVLSLYISRMIKLVNRNGMQKSSLVFDEFPTIYFNNMDSLIATARSNKVATTLAVQDFSQLRKDYGKEQADVITGIVGNVISGQVTGDTAKHLSETFGKIMQDKESRSISSSDTSISKSTQMDFAIPGSKIASLSSGEFVGMVADNPEQKIELKMFHSAIQNDHEALKREEQRYKPIPQIAKVTSQDVEENYAKIKKEVAELVKAGLAEISQKAEARKKQAETATTKKTREMKPRATRKPVQKGRKVKAKPADNEQTISM</sequence>
<evidence type="ECO:0000256" key="7">
    <source>
        <dbReference type="SAM" id="MobiDB-lite"/>
    </source>
</evidence>
<keyword evidence="5 8" id="KW-1133">Transmembrane helix</keyword>
<dbReference type="RefSeq" id="WP_090992543.1">
    <property type="nucleotide sequence ID" value="NZ_FOPP01000003.1"/>
</dbReference>
<proteinExistence type="inferred from homology"/>
<feature type="transmembrane region" description="Helical" evidence="8">
    <location>
        <begin position="93"/>
        <end position="113"/>
    </location>
</feature>
<evidence type="ECO:0000256" key="3">
    <source>
        <dbReference type="ARBA" id="ARBA00022475"/>
    </source>
</evidence>
<feature type="compositionally biased region" description="Basic residues" evidence="7">
    <location>
        <begin position="671"/>
        <end position="685"/>
    </location>
</feature>
<dbReference type="PANTHER" id="PTHR37937">
    <property type="entry name" value="CONJUGATIVE TRANSFER: DNA TRANSPORT"/>
    <property type="match status" value="1"/>
</dbReference>
<evidence type="ECO:0000313" key="11">
    <source>
        <dbReference type="Proteomes" id="UP000199666"/>
    </source>
</evidence>
<evidence type="ECO:0000256" key="1">
    <source>
        <dbReference type="ARBA" id="ARBA00004651"/>
    </source>
</evidence>
<evidence type="ECO:0000256" key="6">
    <source>
        <dbReference type="ARBA" id="ARBA00023136"/>
    </source>
</evidence>
<dbReference type="SUPFAM" id="SSF52540">
    <property type="entry name" value="P-loop containing nucleoside triphosphate hydrolases"/>
    <property type="match status" value="1"/>
</dbReference>
<feature type="domain" description="YWFCY" evidence="9">
    <location>
        <begin position="5"/>
        <end position="148"/>
    </location>
</feature>
<evidence type="ECO:0000256" key="4">
    <source>
        <dbReference type="ARBA" id="ARBA00022692"/>
    </source>
</evidence>